<feature type="compositionally biased region" description="Low complexity" evidence="2">
    <location>
        <begin position="707"/>
        <end position="716"/>
    </location>
</feature>
<feature type="coiled-coil region" evidence="1">
    <location>
        <begin position="84"/>
        <end position="118"/>
    </location>
</feature>
<sequence>MTSLGISPSHPGRSRPTPPGRPKRNSLTPTLRTNIAPGPPSPAASRREKAGGVMGGLIERSEDELRRAGREELVSALKGEWENRDKMTEHVDALESERRKLEKEREELVQSLGGLQSRVDDAYNEQSRLDADLEGRDELLEKMRTRISEGEKALRDGQKRYTEQEKSFEAEREAFRAQELHLQTRIKTLSAGPSTSAKPASSTSAEDTEMLQEELASLSASHCTLIAQLNTVSSELGDLKEKNRSLEEENAGWELLMRERTLNGGMRGKGLLGTEWLDEGEGDMSEDEEQEEILTGRKAGRSRGRLSGLEALDEEMEGTMDGEMSTSPVNMQGTIRSAKGRKERKGESLGDLAVSGNGLDLAAELGRAEVDLDGGEMRALGKGEEGEALRAEVKQLRESNKALSLYCSKIIDRIIAQEGFEHVLAVDYKTRRLHNPSHRSRIGIAARTSVHDIVKNMQGDVPPPVPSLPAFVQEARAVAAEEGKPAAVKKARPMSMMARAFSSGPALPMEVAREEFLPVAPMSAVPAATREEEAKATKKAKRGFSIDFRSFGFGSAPAAPAPSPPEPKGLKPLQLPRRTASQSSRPPSVRIPSPPMHCPAEYGGITARKLDPQAEDEEDRRERHRMEAAMRLMGIDRSSISPSGGIMEELEPDMSAPSMTQSQTRTSTGSDSSASSRTTPLSRLSSRLASTLSPSLELADPMSPVNDDTATAALAAFDKKEQEQSKMIAKGSYHAEFTAPSPSSSVRDRRASMRRGSGQSVDGQRTMGRGRMSKSGSVSTLWSAGSGSRPVSMEVSAAAEGAEERL</sequence>
<proteinExistence type="predicted"/>
<dbReference type="PANTHER" id="PTHR38120:SF1">
    <property type="entry name" value="M PROTEIN, SEROTYPE 2.1"/>
    <property type="match status" value="1"/>
</dbReference>
<dbReference type="Proteomes" id="UP001164286">
    <property type="component" value="Unassembled WGS sequence"/>
</dbReference>
<feature type="compositionally biased region" description="Low complexity" evidence="2">
    <location>
        <begin position="190"/>
        <end position="205"/>
    </location>
</feature>
<gene>
    <name evidence="3" type="ORF">MKK02DRAFT_40038</name>
</gene>
<feature type="region of interest" description="Disordered" evidence="2">
    <location>
        <begin position="187"/>
        <end position="211"/>
    </location>
</feature>
<organism evidence="3 4">
    <name type="scientific">Dioszegia hungarica</name>
    <dbReference type="NCBI Taxonomy" id="4972"/>
    <lineage>
        <taxon>Eukaryota</taxon>
        <taxon>Fungi</taxon>
        <taxon>Dikarya</taxon>
        <taxon>Basidiomycota</taxon>
        <taxon>Agaricomycotina</taxon>
        <taxon>Tremellomycetes</taxon>
        <taxon>Tremellales</taxon>
        <taxon>Bulleribasidiaceae</taxon>
        <taxon>Dioszegia</taxon>
    </lineage>
</organism>
<dbReference type="PANTHER" id="PTHR38120">
    <property type="entry name" value="EXPRESSED PROTEIN"/>
    <property type="match status" value="1"/>
</dbReference>
<feature type="region of interest" description="Disordered" evidence="2">
    <location>
        <begin position="555"/>
        <end position="806"/>
    </location>
</feature>
<keyword evidence="4" id="KW-1185">Reference proteome</keyword>
<accession>A0AA38HFC0</accession>
<dbReference type="GeneID" id="77730117"/>
<feature type="compositionally biased region" description="Polar residues" evidence="2">
    <location>
        <begin position="774"/>
        <end position="786"/>
    </location>
</feature>
<evidence type="ECO:0000313" key="4">
    <source>
        <dbReference type="Proteomes" id="UP001164286"/>
    </source>
</evidence>
<dbReference type="AlphaFoldDB" id="A0AA38HFC0"/>
<name>A0AA38HFC0_9TREE</name>
<feature type="compositionally biased region" description="Low complexity" evidence="2">
    <location>
        <begin position="581"/>
        <end position="591"/>
    </location>
</feature>
<dbReference type="EMBL" id="JAKWFO010000001">
    <property type="protein sequence ID" value="KAI9639715.1"/>
    <property type="molecule type" value="Genomic_DNA"/>
</dbReference>
<feature type="compositionally biased region" description="Low complexity" evidence="2">
    <location>
        <begin position="664"/>
        <end position="696"/>
    </location>
</feature>
<evidence type="ECO:0000256" key="2">
    <source>
        <dbReference type="SAM" id="MobiDB-lite"/>
    </source>
</evidence>
<reference evidence="3" key="1">
    <citation type="journal article" date="2022" name="G3 (Bethesda)">
        <title>High quality genome of the basidiomycete yeast Dioszegia hungarica PDD-24b-2 isolated from cloud water.</title>
        <authorList>
            <person name="Jarrige D."/>
            <person name="Haridas S."/>
            <person name="Bleykasten-Grosshans C."/>
            <person name="Joly M."/>
            <person name="Nadalig T."/>
            <person name="Sancelme M."/>
            <person name="Vuilleumier S."/>
            <person name="Grigoriev I.V."/>
            <person name="Amato P."/>
            <person name="Bringel F."/>
        </authorList>
    </citation>
    <scope>NUCLEOTIDE SEQUENCE</scope>
    <source>
        <strain evidence="3">PDD-24b-2</strain>
    </source>
</reference>
<comment type="caution">
    <text evidence="3">The sequence shown here is derived from an EMBL/GenBank/DDBJ whole genome shotgun (WGS) entry which is preliminary data.</text>
</comment>
<feature type="region of interest" description="Disordered" evidence="2">
    <location>
        <begin position="1"/>
        <end position="66"/>
    </location>
</feature>
<keyword evidence="1" id="KW-0175">Coiled coil</keyword>
<evidence type="ECO:0000256" key="1">
    <source>
        <dbReference type="SAM" id="Coils"/>
    </source>
</evidence>
<dbReference type="RefSeq" id="XP_052949492.1">
    <property type="nucleotide sequence ID" value="XM_053090912.1"/>
</dbReference>
<evidence type="ECO:0000313" key="3">
    <source>
        <dbReference type="EMBL" id="KAI9639715.1"/>
    </source>
</evidence>
<feature type="coiled-coil region" evidence="1">
    <location>
        <begin position="229"/>
        <end position="256"/>
    </location>
</feature>
<protein>
    <submittedName>
        <fullName evidence="3">Uncharacterized protein</fullName>
    </submittedName>
</protein>